<sequence>MKAVASYQSQNIHLSVEKDKAVVLLGLVNKLNNSQIQLDHPAERKVLWDLECMLAGVVEEARQVDFHSRLHRAREATWPTRRRTAQNLSPELVKQMCIQKESSVEDTLVISA</sequence>
<gene>
    <name evidence="1" type="ORF">J0M35_01665</name>
</gene>
<evidence type="ECO:0000313" key="2">
    <source>
        <dbReference type="Proteomes" id="UP000664277"/>
    </source>
</evidence>
<proteinExistence type="predicted"/>
<dbReference type="EMBL" id="JAFLCK010000001">
    <property type="protein sequence ID" value="MBN8659042.1"/>
    <property type="molecule type" value="Genomic_DNA"/>
</dbReference>
<protein>
    <submittedName>
        <fullName evidence="1">Uncharacterized protein</fullName>
    </submittedName>
</protein>
<name>A0A8J7PJI8_9BACT</name>
<evidence type="ECO:0000313" key="1">
    <source>
        <dbReference type="EMBL" id="MBN8659042.1"/>
    </source>
</evidence>
<comment type="caution">
    <text evidence="1">The sequence shown here is derived from an EMBL/GenBank/DDBJ whole genome shotgun (WGS) entry which is preliminary data.</text>
</comment>
<reference evidence="1" key="1">
    <citation type="submission" date="2021-02" db="EMBL/GenBank/DDBJ databases">
        <title>Genome-Resolved Metagenomics of a Microbial Community Performing Photosynthetic Biological Nutrient Removal.</title>
        <authorList>
            <person name="Mcdaniel E.A."/>
        </authorList>
    </citation>
    <scope>NUCLEOTIDE SEQUENCE</scope>
    <source>
        <strain evidence="1">UWPOB_OBS1</strain>
    </source>
</reference>
<dbReference type="Proteomes" id="UP000664277">
    <property type="component" value="Unassembled WGS sequence"/>
</dbReference>
<organism evidence="1 2">
    <name type="scientific">Candidatus Obscuribacter phosphatis</name>
    <dbReference type="NCBI Taxonomy" id="1906157"/>
    <lineage>
        <taxon>Bacteria</taxon>
        <taxon>Bacillati</taxon>
        <taxon>Candidatus Melainabacteria</taxon>
        <taxon>Candidatus Obscuribacterales</taxon>
        <taxon>Candidatus Obscuribacteraceae</taxon>
        <taxon>Candidatus Obscuribacter</taxon>
    </lineage>
</organism>
<accession>A0A8J7PJI8</accession>
<dbReference type="AlphaFoldDB" id="A0A8J7PJI8"/>